<protein>
    <submittedName>
        <fullName evidence="2">Cupin domain-containing protein</fullName>
    </submittedName>
</protein>
<evidence type="ECO:0000313" key="3">
    <source>
        <dbReference type="Proteomes" id="UP000462014"/>
    </source>
</evidence>
<dbReference type="CDD" id="cd02238">
    <property type="entry name" value="cupin_KdgF"/>
    <property type="match status" value="1"/>
</dbReference>
<dbReference type="InterPro" id="IPR013096">
    <property type="entry name" value="Cupin_2"/>
</dbReference>
<name>A0A7K1SVU3_9SPHI</name>
<accession>A0A7K1SVU3</accession>
<dbReference type="Gene3D" id="2.60.120.10">
    <property type="entry name" value="Jelly Rolls"/>
    <property type="match status" value="1"/>
</dbReference>
<dbReference type="PANTHER" id="PTHR40112:SF1">
    <property type="entry name" value="H2HPP ISOMERASE"/>
    <property type="match status" value="1"/>
</dbReference>
<dbReference type="SUPFAM" id="SSF51182">
    <property type="entry name" value="RmlC-like cupins"/>
    <property type="match status" value="1"/>
</dbReference>
<reference evidence="2 3" key="1">
    <citation type="submission" date="2019-12" db="EMBL/GenBank/DDBJ databases">
        <title>Mucilaginibacter sp. HMF7410 genome sequencing and assembly.</title>
        <authorList>
            <person name="Kang H."/>
            <person name="Cha I."/>
            <person name="Kim H."/>
            <person name="Joh K."/>
        </authorList>
    </citation>
    <scope>NUCLEOTIDE SEQUENCE [LARGE SCALE GENOMIC DNA]</scope>
    <source>
        <strain evidence="2 3">HMF7410</strain>
    </source>
</reference>
<gene>
    <name evidence="2" type="ORF">GO621_06495</name>
</gene>
<keyword evidence="3" id="KW-1185">Reference proteome</keyword>
<dbReference type="InterPro" id="IPR011051">
    <property type="entry name" value="RmlC_Cupin_sf"/>
</dbReference>
<dbReference type="InterPro" id="IPR014710">
    <property type="entry name" value="RmlC-like_jellyroll"/>
</dbReference>
<evidence type="ECO:0000259" key="1">
    <source>
        <dbReference type="Pfam" id="PF07883"/>
    </source>
</evidence>
<dbReference type="InterPro" id="IPR052535">
    <property type="entry name" value="Bacilysin_H2HPP_isomerase"/>
</dbReference>
<dbReference type="EMBL" id="WPIK01000005">
    <property type="protein sequence ID" value="MVN21180.1"/>
    <property type="molecule type" value="Genomic_DNA"/>
</dbReference>
<dbReference type="InterPro" id="IPR025499">
    <property type="entry name" value="KdgF"/>
</dbReference>
<dbReference type="RefSeq" id="WP_157565320.1">
    <property type="nucleotide sequence ID" value="NZ_WPIK01000005.1"/>
</dbReference>
<dbReference type="Proteomes" id="UP000462014">
    <property type="component" value="Unassembled WGS sequence"/>
</dbReference>
<comment type="caution">
    <text evidence="2">The sequence shown here is derived from an EMBL/GenBank/DDBJ whole genome shotgun (WGS) entry which is preliminary data.</text>
</comment>
<dbReference type="Pfam" id="PF07883">
    <property type="entry name" value="Cupin_2"/>
    <property type="match status" value="1"/>
</dbReference>
<dbReference type="PANTHER" id="PTHR40112">
    <property type="entry name" value="H2HPP ISOMERASE"/>
    <property type="match status" value="1"/>
</dbReference>
<feature type="domain" description="Cupin type-2" evidence="1">
    <location>
        <begin position="39"/>
        <end position="96"/>
    </location>
</feature>
<sequence>MKNHSDIFIRDDGQSWDHTDPGVKRKILAYNEDLMLVKVAFETGAIGTAHQHIHTQTTCLLSGKFEVTIDGKTEILNAGDSFYVPPVSMHGVVCLEEGILLDAFNPRREDFLKD</sequence>
<organism evidence="2 3">
    <name type="scientific">Mucilaginibacter arboris</name>
    <dbReference type="NCBI Taxonomy" id="2682090"/>
    <lineage>
        <taxon>Bacteria</taxon>
        <taxon>Pseudomonadati</taxon>
        <taxon>Bacteroidota</taxon>
        <taxon>Sphingobacteriia</taxon>
        <taxon>Sphingobacteriales</taxon>
        <taxon>Sphingobacteriaceae</taxon>
        <taxon>Mucilaginibacter</taxon>
    </lineage>
</organism>
<dbReference type="PIRSF" id="PIRSF029883">
    <property type="entry name" value="KdgF"/>
    <property type="match status" value="1"/>
</dbReference>
<dbReference type="AlphaFoldDB" id="A0A7K1SVU3"/>
<proteinExistence type="predicted"/>
<evidence type="ECO:0000313" key="2">
    <source>
        <dbReference type="EMBL" id="MVN21180.1"/>
    </source>
</evidence>